<dbReference type="AlphaFoldDB" id="C4JZ44"/>
<sequence>MGSPAARPRPFAPHDPKPQSLKSILGRTTSIPLYCHPKAWSDFHLDVLRVKCLDKSYPLEHVVGRPLRCDPADKQLQAVVDEITEPVNEDGAFQGLLLCGQEWIRGFGPHRTEEAYRGLCYSWLRILRDDVREYPMLDSAPDTVYLKFFFGGETALIKGPAVMYDYPDLDDYPDGLYPVVSFLCLNHDEYRPRNAHHARWDRGNPRVKVWRRRSKPAEHVSLLLAMAQKQAQLLDKKRFDCVDNPLLNAFHPVLVIVSETTVRILRAHVTLNYLNALADPTLPLLDNLIVEQSEPFDMLVEADRVRYLITASCLLDEYYLDIRPIFSQRKPKEPEEDE</sequence>
<keyword evidence="2" id="KW-1185">Reference proteome</keyword>
<accession>C4JZ44</accession>
<protein>
    <submittedName>
        <fullName evidence="1">Uncharacterized protein</fullName>
    </submittedName>
</protein>
<dbReference type="Proteomes" id="UP000002058">
    <property type="component" value="Unassembled WGS sequence"/>
</dbReference>
<dbReference type="OrthoDB" id="4205535at2759"/>
<evidence type="ECO:0000313" key="1">
    <source>
        <dbReference type="EMBL" id="EEP82580.1"/>
    </source>
</evidence>
<dbReference type="HOGENOM" id="CLU_821816_0_0_1"/>
<evidence type="ECO:0000313" key="2">
    <source>
        <dbReference type="Proteomes" id="UP000002058"/>
    </source>
</evidence>
<dbReference type="InParanoid" id="C4JZ44"/>
<dbReference type="KEGG" id="ure:UREG_07445"/>
<organism evidence="1 2">
    <name type="scientific">Uncinocarpus reesii (strain UAMH 1704)</name>
    <dbReference type="NCBI Taxonomy" id="336963"/>
    <lineage>
        <taxon>Eukaryota</taxon>
        <taxon>Fungi</taxon>
        <taxon>Dikarya</taxon>
        <taxon>Ascomycota</taxon>
        <taxon>Pezizomycotina</taxon>
        <taxon>Eurotiomycetes</taxon>
        <taxon>Eurotiomycetidae</taxon>
        <taxon>Onygenales</taxon>
        <taxon>Onygenaceae</taxon>
        <taxon>Uncinocarpus</taxon>
    </lineage>
</organism>
<dbReference type="EMBL" id="CH476619">
    <property type="protein sequence ID" value="EEP82580.1"/>
    <property type="molecule type" value="Genomic_DNA"/>
</dbReference>
<dbReference type="VEuPathDB" id="FungiDB:UREG_07445"/>
<proteinExistence type="predicted"/>
<reference evidence="2" key="1">
    <citation type="journal article" date="2009" name="Genome Res.">
        <title>Comparative genomic analyses of the human fungal pathogens Coccidioides and their relatives.</title>
        <authorList>
            <person name="Sharpton T.J."/>
            <person name="Stajich J.E."/>
            <person name="Rounsley S.D."/>
            <person name="Gardner M.J."/>
            <person name="Wortman J.R."/>
            <person name="Jordar V.S."/>
            <person name="Maiti R."/>
            <person name="Kodira C.D."/>
            <person name="Neafsey D.E."/>
            <person name="Zeng Q."/>
            <person name="Hung C.-Y."/>
            <person name="McMahan C."/>
            <person name="Muszewska A."/>
            <person name="Grynberg M."/>
            <person name="Mandel M.A."/>
            <person name="Kellner E.M."/>
            <person name="Barker B.M."/>
            <person name="Galgiani J.N."/>
            <person name="Orbach M.J."/>
            <person name="Kirkland T.N."/>
            <person name="Cole G.T."/>
            <person name="Henn M.R."/>
            <person name="Birren B.W."/>
            <person name="Taylor J.W."/>
        </authorList>
    </citation>
    <scope>NUCLEOTIDE SEQUENCE [LARGE SCALE GENOMIC DNA]</scope>
    <source>
        <strain evidence="2">UAMH 1704</strain>
    </source>
</reference>
<dbReference type="RefSeq" id="XP_002582672.1">
    <property type="nucleotide sequence ID" value="XM_002582626.1"/>
</dbReference>
<dbReference type="GeneID" id="8444263"/>
<gene>
    <name evidence="1" type="ORF">UREG_07445</name>
</gene>
<dbReference type="eggNOG" id="ENOG502R9TC">
    <property type="taxonomic scope" value="Eukaryota"/>
</dbReference>
<name>C4JZ44_UNCRE</name>